<organism evidence="1 2">
    <name type="scientific">Moraxella bovis</name>
    <dbReference type="NCBI Taxonomy" id="476"/>
    <lineage>
        <taxon>Bacteria</taxon>
        <taxon>Pseudomonadati</taxon>
        <taxon>Pseudomonadota</taxon>
        <taxon>Gammaproteobacteria</taxon>
        <taxon>Moraxellales</taxon>
        <taxon>Moraxellaceae</taxon>
        <taxon>Moraxella</taxon>
    </lineage>
</organism>
<evidence type="ECO:0000313" key="1">
    <source>
        <dbReference type="EMBL" id="STY90634.1"/>
    </source>
</evidence>
<dbReference type="InterPro" id="IPR005063">
    <property type="entry name" value="Transposase_27"/>
</dbReference>
<gene>
    <name evidence="1" type="ORF">NCTC9426_00656</name>
</gene>
<evidence type="ECO:0000313" key="2">
    <source>
        <dbReference type="Proteomes" id="UP000254133"/>
    </source>
</evidence>
<dbReference type="Pfam" id="PF03400">
    <property type="entry name" value="DDE_Tnp_IS1"/>
    <property type="match status" value="1"/>
</dbReference>
<dbReference type="EMBL" id="UGPZ01000002">
    <property type="protein sequence ID" value="STY90634.1"/>
    <property type="molecule type" value="Genomic_DNA"/>
</dbReference>
<dbReference type="GO" id="GO:0003677">
    <property type="term" value="F:DNA binding"/>
    <property type="evidence" value="ECO:0007669"/>
    <property type="project" value="InterPro"/>
</dbReference>
<accession>A0A378PQ88</accession>
<sequence>MSFNKIACDDWDSFLVAFKHSIKQVGKRFTVGIEGNNTRLRTFARRAFRKTCCFSKNLTNHLKAFDLVLHYINHGWGRWGSMLFGLLESFLKLLTSC</sequence>
<reference evidence="1 2" key="1">
    <citation type="submission" date="2018-06" db="EMBL/GenBank/DDBJ databases">
        <authorList>
            <consortium name="Pathogen Informatics"/>
            <person name="Doyle S."/>
        </authorList>
    </citation>
    <scope>NUCLEOTIDE SEQUENCE [LARGE SCALE GENOMIC DNA]</scope>
    <source>
        <strain evidence="1 2">NCTC9426</strain>
    </source>
</reference>
<dbReference type="Proteomes" id="UP000254133">
    <property type="component" value="Unassembled WGS sequence"/>
</dbReference>
<protein>
    <submittedName>
        <fullName evidence="1">IS1 transposase</fullName>
    </submittedName>
</protein>
<name>A0A378PQ88_MORBO</name>
<proteinExistence type="predicted"/>
<dbReference type="AlphaFoldDB" id="A0A378PQ88"/>
<dbReference type="GO" id="GO:0006313">
    <property type="term" value="P:DNA transposition"/>
    <property type="evidence" value="ECO:0007669"/>
    <property type="project" value="InterPro"/>
</dbReference>
<dbReference type="GO" id="GO:0004803">
    <property type="term" value="F:transposase activity"/>
    <property type="evidence" value="ECO:0007669"/>
    <property type="project" value="InterPro"/>
</dbReference>